<evidence type="ECO:0000313" key="2">
    <source>
        <dbReference type="Proteomes" id="UP000184550"/>
    </source>
</evidence>
<comment type="caution">
    <text evidence="1">The sequence shown here is derived from an EMBL/GenBank/DDBJ whole genome shotgun (WGS) entry which is preliminary data.</text>
</comment>
<dbReference type="InterPro" id="IPR003795">
    <property type="entry name" value="DUF192"/>
</dbReference>
<dbReference type="Gene3D" id="2.60.120.1140">
    <property type="entry name" value="Protein of unknown function DUF192"/>
    <property type="match status" value="1"/>
</dbReference>
<evidence type="ECO:0000313" key="1">
    <source>
        <dbReference type="EMBL" id="VXD13435.1"/>
    </source>
</evidence>
<organism evidence="1 2">
    <name type="scientific">Planktothrix serta PCC 8927</name>
    <dbReference type="NCBI Taxonomy" id="671068"/>
    <lineage>
        <taxon>Bacteria</taxon>
        <taxon>Bacillati</taxon>
        <taxon>Cyanobacteriota</taxon>
        <taxon>Cyanophyceae</taxon>
        <taxon>Oscillatoriophycideae</taxon>
        <taxon>Oscillatoriales</taxon>
        <taxon>Microcoleaceae</taxon>
        <taxon>Planktothrix</taxon>
    </lineage>
</organism>
<reference evidence="1" key="1">
    <citation type="submission" date="2019-10" db="EMBL/GenBank/DDBJ databases">
        <authorList>
            <consortium name="Genoscope - CEA"/>
            <person name="William W."/>
        </authorList>
    </citation>
    <scope>NUCLEOTIDE SEQUENCE [LARGE SCALE GENOMIC DNA]</scope>
    <source>
        <strain evidence="1">BBR_PRJEB10992</strain>
    </source>
</reference>
<proteinExistence type="predicted"/>
<accession>A0A7Z9BH54</accession>
<protein>
    <recommendedName>
        <fullName evidence="3">DUF192 domain-containing protein</fullName>
    </recommendedName>
</protein>
<gene>
    <name evidence="1" type="ORF">PL8927_260011</name>
</gene>
<dbReference type="AlphaFoldDB" id="A0A7Z9BH54"/>
<dbReference type="Pfam" id="PF02643">
    <property type="entry name" value="DUF192"/>
    <property type="match status" value="1"/>
</dbReference>
<dbReference type="InterPro" id="IPR038695">
    <property type="entry name" value="Saro_0823-like_sf"/>
</dbReference>
<dbReference type="PANTHER" id="PTHR37953:SF1">
    <property type="entry name" value="UPF0127 PROTEIN MJ1496"/>
    <property type="match status" value="1"/>
</dbReference>
<evidence type="ECO:0008006" key="3">
    <source>
        <dbReference type="Google" id="ProtNLM"/>
    </source>
</evidence>
<dbReference type="EMBL" id="CZCU02000098">
    <property type="protein sequence ID" value="VXD13435.1"/>
    <property type="molecule type" value="Genomic_DNA"/>
</dbReference>
<dbReference type="RefSeq" id="WP_231505916.1">
    <property type="nucleotide sequence ID" value="NZ_LR734843.1"/>
</dbReference>
<name>A0A7Z9BH54_9CYAN</name>
<dbReference type="PANTHER" id="PTHR37953">
    <property type="entry name" value="UPF0127 PROTEIN MJ1496"/>
    <property type="match status" value="1"/>
</dbReference>
<dbReference type="Proteomes" id="UP000184550">
    <property type="component" value="Unassembled WGS sequence"/>
</dbReference>
<sequence length="183" mass="19715">MASIPTALISMSLGVIGILLVSCSSLFSSVSTAQPLSLETAVSQSLVQTPNNQGQMLPITAQAKIGGQEIQLEVAQAPHQQALGLMYRTDLADDRGMLFPFDRPRVVGFWMKNCKIPLDMLFIRNGVVQAIQVSAPPCQQEPCPTYGPDLAVDQVIELRGGRSQELGVKVGDRIPITVLNSQQ</sequence>
<keyword evidence="2" id="KW-1185">Reference proteome</keyword>